<feature type="compositionally biased region" description="Basic and acidic residues" evidence="1">
    <location>
        <begin position="1"/>
        <end position="13"/>
    </location>
</feature>
<protein>
    <recommendedName>
        <fullName evidence="5">NACHT domain-containing protein</fullName>
    </recommendedName>
</protein>
<evidence type="ECO:0000256" key="2">
    <source>
        <dbReference type="SAM" id="Phobius"/>
    </source>
</evidence>
<evidence type="ECO:0008006" key="5">
    <source>
        <dbReference type="Google" id="ProtNLM"/>
    </source>
</evidence>
<keyword evidence="2" id="KW-0472">Membrane</keyword>
<evidence type="ECO:0000256" key="1">
    <source>
        <dbReference type="SAM" id="MobiDB-lite"/>
    </source>
</evidence>
<keyword evidence="2" id="KW-0812">Transmembrane</keyword>
<dbReference type="Gene3D" id="3.40.50.300">
    <property type="entry name" value="P-loop containing nucleotide triphosphate hydrolases"/>
    <property type="match status" value="1"/>
</dbReference>
<feature type="transmembrane region" description="Helical" evidence="2">
    <location>
        <begin position="563"/>
        <end position="584"/>
    </location>
</feature>
<feature type="transmembrane region" description="Helical" evidence="2">
    <location>
        <begin position="489"/>
        <end position="509"/>
    </location>
</feature>
<dbReference type="InterPro" id="IPR027417">
    <property type="entry name" value="P-loop_NTPase"/>
</dbReference>
<evidence type="ECO:0000313" key="3">
    <source>
        <dbReference type="EMBL" id="MBP2034440.1"/>
    </source>
</evidence>
<feature type="region of interest" description="Disordered" evidence="1">
    <location>
        <begin position="1"/>
        <end position="51"/>
    </location>
</feature>
<reference evidence="3 4" key="1">
    <citation type="submission" date="2021-03" db="EMBL/GenBank/DDBJ databases">
        <title>Genomic Encyclopedia of Type Strains, Phase IV (KMG-IV): sequencing the most valuable type-strain genomes for metagenomic binning, comparative biology and taxonomic classification.</title>
        <authorList>
            <person name="Goeker M."/>
        </authorList>
    </citation>
    <scope>NUCLEOTIDE SEQUENCE [LARGE SCALE GENOMIC DNA]</scope>
    <source>
        <strain evidence="3 4">DSM 40526</strain>
    </source>
</reference>
<keyword evidence="4" id="KW-1185">Reference proteome</keyword>
<sequence length="775" mass="83875">MAEPASGKERDVEPELGVTVSHSGNAVSEDGESSVTGYRGPAPVTGDGPQNSVQISHTGASTATNGGTSISGYVQNLTVQQQLLPQSAQQVAAESLARSVLGTEEEAYNQLVGRDIHAVIDLSFTAEFLGQVSTPAAEDAARAVSEHTMKNVTAFYKGLRPGRLVITGPASSAAGASEDAGTGKTVMALKLIIGLAHARVKGGDVKVPVRLSASSWPGGTLKDWLTEQLDRVWNLSRSDIGLLLDTYSVLPVIDGVDEMDQDSAHGVVTRAAALMAEVNRYQENTEAGAVVLTCRRPQYDALSADAPVRTVTLLTLDRVGSTQAHAYLKTRVAQTKRGTDLWSAVLNTLAPEPGCEEGVARPDALEEAALQRSLDTPWRLALAATVYHPDTGRDPGALLVHAKDGTLDHHLLDHYIHAALEVHVHAGGPSFAGAARTTRYLGILADYLHGNADAPRRSIAGRVPSSTDIVLHDLWLLVGRDRARRTERALLWSIVTLLIVPASVVAFFLQQHMPILQASMLAFAPPTSLGLMIALNSASDFWEEWPQPRRILFARLRAAHTRFLLLPGWVLFGIGAGFCCAWMLHHGVRNRVELALAWGVVAGLLAVLKFAVRTEAEHTWALWLGMPTDRDEPVAGPRQPLRDDLAVVLLRSFAIMFAVATTLWIVSGVDPMLCLAAAIVIGIWLTISPNPWDVSTPVPTARGSYDPRPWLAGRAWLRYCAFLLCVRGRLPWRLGQFLEHCWRCGLLRRAGPAWQFRHRELQDHLTCSRPPPGSG</sequence>
<gene>
    <name evidence="3" type="ORF">J2Z77_000224</name>
</gene>
<dbReference type="Proteomes" id="UP001519310">
    <property type="component" value="Unassembled WGS sequence"/>
</dbReference>
<accession>A0ABS4KWM9</accession>
<dbReference type="EMBL" id="JAGGLQ010000001">
    <property type="protein sequence ID" value="MBP2034440.1"/>
    <property type="molecule type" value="Genomic_DNA"/>
</dbReference>
<evidence type="ECO:0000313" key="4">
    <source>
        <dbReference type="Proteomes" id="UP001519310"/>
    </source>
</evidence>
<proteinExistence type="predicted"/>
<feature type="transmembrane region" description="Helical" evidence="2">
    <location>
        <begin position="645"/>
        <end position="666"/>
    </location>
</feature>
<feature type="transmembrane region" description="Helical" evidence="2">
    <location>
        <begin position="596"/>
        <end position="612"/>
    </location>
</feature>
<name>A0ABS4KWM9_STRAV</name>
<dbReference type="RefSeq" id="WP_189964935.1">
    <property type="nucleotide sequence ID" value="NZ_BMVL01000002.1"/>
</dbReference>
<keyword evidence="2" id="KW-1133">Transmembrane helix</keyword>
<comment type="caution">
    <text evidence="3">The sequence shown here is derived from an EMBL/GenBank/DDBJ whole genome shotgun (WGS) entry which is preliminary data.</text>
</comment>
<organism evidence="3 4">
    <name type="scientific">Streptomyces avidinii</name>
    <dbReference type="NCBI Taxonomy" id="1895"/>
    <lineage>
        <taxon>Bacteria</taxon>
        <taxon>Bacillati</taxon>
        <taxon>Actinomycetota</taxon>
        <taxon>Actinomycetes</taxon>
        <taxon>Kitasatosporales</taxon>
        <taxon>Streptomycetaceae</taxon>
        <taxon>Streptomyces</taxon>
    </lineage>
</organism>